<evidence type="ECO:0000259" key="3">
    <source>
        <dbReference type="Pfam" id="PF13632"/>
    </source>
</evidence>
<dbReference type="PANTHER" id="PTHR35408:SF1">
    <property type="entry name" value="GLYCOSYLTRANSFERASE 2-LIKE DOMAIN-CONTAINING PROTEIN"/>
    <property type="match status" value="1"/>
</dbReference>
<accession>A0A8H6JM42</accession>
<feature type="domain" description="Glycosyltransferase 2-like" evidence="3">
    <location>
        <begin position="535"/>
        <end position="739"/>
    </location>
</feature>
<dbReference type="InterPro" id="IPR029044">
    <property type="entry name" value="Nucleotide-diphossugar_trans"/>
</dbReference>
<dbReference type="Proteomes" id="UP000652219">
    <property type="component" value="Unassembled WGS sequence"/>
</dbReference>
<sequence>MQAFKSYFTPAQAPGAELRQLSSPTSNPNKQQGQQQQSNTLSAPSSSSATQPSEKPGPYRSQSTRTSARQSTVSLALTAGMRDKHASSIIDLRADVTVHSIYQDQLRKMYASAWNLGEGVVLKKGRSDFVCAPPQLATVPYGFYDMVRQLNVSCAMTVNTPVIQSIIHGLLNSGEPKDSIPLAGGLQLQVLQRMTDLPRCQKHQYAAFILDPPLLTVWDDDANRIHARAESLEHMIISFIWKTDDGDDEDGEEKNEKLPDIAIEELSPAALEEALRAEARPVRMASSMVVGFALGLSVTCLGLGYRALALQSAIDGTYTRWALVAVTPATLFISLFFFLSIAGNIFQIIGPISGVHGNSKNYSGKPPRRLSPHRGELPHVTIQMPVYKEGLNAVIKPTVISLKAAISTYEMQGGTANILVNDDGMQLLDADEAQARRDFYEEHNMGWVARPGHNPNPKNPGEQPFIRKGRFKKASNMNYALMTSIKVEEKLLHIKRGSKWGQESEDQVYQEALTQVLEESEGRTWADGNIRIGDYILLIDSDTRVPRDCFLDAVSEMDASPEVAIIQYTSGVMNVSDSFFEKAVTWFTEMIYTMITFAVANGDISPFVGHNAILRWSAIQDAASYYDEDDGYEKFWSESHVSEDFDMALRLQTSGYVIRYGAYTGEGFKEGVSLTVYDELARWEKYAYGCNELLFHPLRFWLIRGPFTPLFRKFIFSNITFFRKVTIMSYIGTYYAIGASWSLGLFNYFFTGWFFGEYDKYYLDSFATYFSLMIVFPLSGNIALAVLRYRLGEKSLLAALWDNFKWMPVFCVFLGGIPLHVSKALLCHFFEIDIQWGATSKEVENVNFLEEIPRLIKNFAGTFIFCFGLTALVVCGYYVFPEQWQIRTFATIFPLCVTIVSHFALPVLLNPALMKFTF</sequence>
<feature type="region of interest" description="Disordered" evidence="1">
    <location>
        <begin position="1"/>
        <end position="71"/>
    </location>
</feature>
<evidence type="ECO:0000256" key="2">
    <source>
        <dbReference type="SAM" id="Phobius"/>
    </source>
</evidence>
<dbReference type="EMBL" id="WIGN01000033">
    <property type="protein sequence ID" value="KAF6815667.1"/>
    <property type="molecule type" value="Genomic_DNA"/>
</dbReference>
<comment type="caution">
    <text evidence="5">The sequence shown here is derived from an EMBL/GenBank/DDBJ whole genome shotgun (WGS) entry which is preliminary data.</text>
</comment>
<feature type="transmembrane region" description="Helical" evidence="2">
    <location>
        <begin position="886"/>
        <end position="909"/>
    </location>
</feature>
<dbReference type="GO" id="GO:0016740">
    <property type="term" value="F:transferase activity"/>
    <property type="evidence" value="ECO:0007669"/>
    <property type="project" value="UniProtKB-KW"/>
</dbReference>
<evidence type="ECO:0000313" key="6">
    <source>
        <dbReference type="Proteomes" id="UP000652219"/>
    </source>
</evidence>
<keyword evidence="2" id="KW-1133">Transmembrane helix</keyword>
<dbReference type="PANTHER" id="PTHR35408">
    <property type="entry name" value="CHROMOSOME 15, WHOLE GENOME SHOTGUN SEQUENCE"/>
    <property type="match status" value="1"/>
</dbReference>
<feature type="compositionally biased region" description="Low complexity" evidence="1">
    <location>
        <begin position="31"/>
        <end position="53"/>
    </location>
</feature>
<gene>
    <name evidence="5" type="ORF">CSOJ01_03347</name>
</gene>
<feature type="compositionally biased region" description="Low complexity" evidence="1">
    <location>
        <begin position="60"/>
        <end position="71"/>
    </location>
</feature>
<dbReference type="Pfam" id="PF25550">
    <property type="entry name" value="DUF7928"/>
    <property type="match status" value="1"/>
</dbReference>
<organism evidence="5 6">
    <name type="scientific">Colletotrichum sojae</name>
    <dbReference type="NCBI Taxonomy" id="2175907"/>
    <lineage>
        <taxon>Eukaryota</taxon>
        <taxon>Fungi</taxon>
        <taxon>Dikarya</taxon>
        <taxon>Ascomycota</taxon>
        <taxon>Pezizomycotina</taxon>
        <taxon>Sordariomycetes</taxon>
        <taxon>Hypocreomycetidae</taxon>
        <taxon>Glomerellales</taxon>
        <taxon>Glomerellaceae</taxon>
        <taxon>Colletotrichum</taxon>
        <taxon>Colletotrichum orchidearum species complex</taxon>
    </lineage>
</organism>
<feature type="transmembrane region" description="Helical" evidence="2">
    <location>
        <begin position="289"/>
        <end position="309"/>
    </location>
</feature>
<feature type="transmembrane region" description="Helical" evidence="2">
    <location>
        <begin position="767"/>
        <end position="787"/>
    </location>
</feature>
<dbReference type="AlphaFoldDB" id="A0A8H6JM42"/>
<keyword evidence="2" id="KW-0812">Transmembrane</keyword>
<dbReference type="Pfam" id="PF13632">
    <property type="entry name" value="Glyco_trans_2_3"/>
    <property type="match status" value="1"/>
</dbReference>
<feature type="transmembrane region" description="Helical" evidence="2">
    <location>
        <begin position="733"/>
        <end position="755"/>
    </location>
</feature>
<feature type="domain" description="DUF7928" evidence="4">
    <location>
        <begin position="93"/>
        <end position="250"/>
    </location>
</feature>
<keyword evidence="5" id="KW-0808">Transferase</keyword>
<dbReference type="InterPro" id="IPR001173">
    <property type="entry name" value="Glyco_trans_2-like"/>
</dbReference>
<keyword evidence="2" id="KW-0472">Membrane</keyword>
<dbReference type="InterPro" id="IPR057688">
    <property type="entry name" value="DUF7928"/>
</dbReference>
<protein>
    <submittedName>
        <fullName evidence="5">Glycosyltransferase family 2 protein</fullName>
    </submittedName>
</protein>
<evidence type="ECO:0000256" key="1">
    <source>
        <dbReference type="SAM" id="MobiDB-lite"/>
    </source>
</evidence>
<feature type="transmembrane region" description="Helical" evidence="2">
    <location>
        <begin position="859"/>
        <end position="880"/>
    </location>
</feature>
<feature type="compositionally biased region" description="Polar residues" evidence="1">
    <location>
        <begin position="20"/>
        <end position="30"/>
    </location>
</feature>
<proteinExistence type="predicted"/>
<evidence type="ECO:0000313" key="5">
    <source>
        <dbReference type="EMBL" id="KAF6815667.1"/>
    </source>
</evidence>
<dbReference type="SUPFAM" id="SSF53448">
    <property type="entry name" value="Nucleotide-diphospho-sugar transferases"/>
    <property type="match status" value="1"/>
</dbReference>
<feature type="transmembrane region" description="Helical" evidence="2">
    <location>
        <begin position="321"/>
        <end position="342"/>
    </location>
</feature>
<evidence type="ECO:0000259" key="4">
    <source>
        <dbReference type="Pfam" id="PF25550"/>
    </source>
</evidence>
<reference evidence="5 6" key="1">
    <citation type="journal article" date="2020" name="Phytopathology">
        <title>Genome Sequence Resources of Colletotrichum truncatum, C. plurivorum, C. musicola, and C. sojae: Four Species Pathogenic to Soybean (Glycine max).</title>
        <authorList>
            <person name="Rogerio F."/>
            <person name="Boufleur T.R."/>
            <person name="Ciampi-Guillardi M."/>
            <person name="Sukno S.A."/>
            <person name="Thon M.R."/>
            <person name="Massola Junior N.S."/>
            <person name="Baroncelli R."/>
        </authorList>
    </citation>
    <scope>NUCLEOTIDE SEQUENCE [LARGE SCALE GENOMIC DNA]</scope>
    <source>
        <strain evidence="5 6">LFN0009</strain>
    </source>
</reference>
<name>A0A8H6JM42_9PEZI</name>
<dbReference type="Gene3D" id="3.90.550.10">
    <property type="entry name" value="Spore Coat Polysaccharide Biosynthesis Protein SpsA, Chain A"/>
    <property type="match status" value="1"/>
</dbReference>
<keyword evidence="6" id="KW-1185">Reference proteome</keyword>